<dbReference type="InterPro" id="IPR013551">
    <property type="entry name" value="YicC-like_C"/>
</dbReference>
<organism evidence="8 9">
    <name type="scientific">Cloacibacillus porcorum</name>
    <dbReference type="NCBI Taxonomy" id="1197717"/>
    <lineage>
        <taxon>Bacteria</taxon>
        <taxon>Thermotogati</taxon>
        <taxon>Synergistota</taxon>
        <taxon>Synergistia</taxon>
        <taxon>Synergistales</taxon>
        <taxon>Synergistaceae</taxon>
        <taxon>Cloacibacillus</taxon>
    </lineage>
</organism>
<keyword evidence="9" id="KW-1185">Reference proteome</keyword>
<protein>
    <submittedName>
        <fullName evidence="8">YicC family protein</fullName>
    </submittedName>
</protein>
<proteinExistence type="inferred from homology"/>
<evidence type="ECO:0000256" key="5">
    <source>
        <dbReference type="ARBA" id="ARBA00035648"/>
    </source>
</evidence>
<dbReference type="InterPro" id="IPR005229">
    <property type="entry name" value="YicC/YloC-like"/>
</dbReference>
<feature type="domain" description="Endoribonuclease YicC-like C-terminal" evidence="7">
    <location>
        <begin position="184"/>
        <end position="295"/>
    </location>
</feature>
<name>A0A1B2I6A3_9BACT</name>
<dbReference type="NCBIfam" id="TIGR00255">
    <property type="entry name" value="YicC/YloC family endoribonuclease"/>
    <property type="match status" value="1"/>
</dbReference>
<comment type="similarity">
    <text evidence="5">Belongs to the YicC/YloC family.</text>
</comment>
<evidence type="ECO:0000313" key="9">
    <source>
        <dbReference type="Proteomes" id="UP000093044"/>
    </source>
</evidence>
<accession>A0A1B2I6A3</accession>
<gene>
    <name evidence="8" type="ORF">BED41_10695</name>
</gene>
<keyword evidence="3" id="KW-0255">Endonuclease</keyword>
<dbReference type="OrthoDB" id="9771229at2"/>
<dbReference type="Pfam" id="PF08340">
    <property type="entry name" value="YicC-like_C"/>
    <property type="match status" value="1"/>
</dbReference>
<evidence type="ECO:0000313" key="8">
    <source>
        <dbReference type="EMBL" id="ANZ45494.1"/>
    </source>
</evidence>
<feature type="domain" description="Endoribonuclease YicC-like N-terminal" evidence="6">
    <location>
        <begin position="4"/>
        <end position="157"/>
    </location>
</feature>
<comment type="cofactor">
    <cofactor evidence="1">
        <name>a divalent metal cation</name>
        <dbReference type="ChEBI" id="CHEBI:60240"/>
    </cofactor>
</comment>
<evidence type="ECO:0000259" key="6">
    <source>
        <dbReference type="Pfam" id="PF03755"/>
    </source>
</evidence>
<keyword evidence="4" id="KW-0378">Hydrolase</keyword>
<dbReference type="Proteomes" id="UP000093044">
    <property type="component" value="Chromosome"/>
</dbReference>
<reference evidence="8" key="1">
    <citation type="submission" date="2016-08" db="EMBL/GenBank/DDBJ databases">
        <title>Complete genome of Cloacibacillus porcorum.</title>
        <authorList>
            <person name="Looft T."/>
            <person name="Bayles D.O."/>
            <person name="Alt D.P."/>
        </authorList>
    </citation>
    <scope>NUCLEOTIDE SEQUENCE [LARGE SCALE GENOMIC DNA]</scope>
    <source>
        <strain evidence="8">CL-84</strain>
    </source>
</reference>
<dbReference type="STRING" id="1197717.BED41_10695"/>
<evidence type="ECO:0000256" key="4">
    <source>
        <dbReference type="ARBA" id="ARBA00022801"/>
    </source>
</evidence>
<evidence type="ECO:0000256" key="1">
    <source>
        <dbReference type="ARBA" id="ARBA00001968"/>
    </source>
</evidence>
<keyword evidence="2" id="KW-0540">Nuclease</keyword>
<evidence type="ECO:0000256" key="2">
    <source>
        <dbReference type="ARBA" id="ARBA00022722"/>
    </source>
</evidence>
<evidence type="ECO:0000256" key="3">
    <source>
        <dbReference type="ARBA" id="ARBA00022759"/>
    </source>
</evidence>
<dbReference type="Pfam" id="PF03755">
    <property type="entry name" value="YicC-like_N"/>
    <property type="match status" value="1"/>
</dbReference>
<dbReference type="KEGG" id="cpor:BED41_10695"/>
<dbReference type="InterPro" id="IPR013527">
    <property type="entry name" value="YicC-like_N"/>
</dbReference>
<dbReference type="GeneID" id="83058314"/>
<dbReference type="PANTHER" id="PTHR30636">
    <property type="entry name" value="UPF0701 PROTEIN YICC"/>
    <property type="match status" value="1"/>
</dbReference>
<evidence type="ECO:0000259" key="7">
    <source>
        <dbReference type="Pfam" id="PF08340"/>
    </source>
</evidence>
<dbReference type="RefSeq" id="WP_066745884.1">
    <property type="nucleotide sequence ID" value="NZ_CP016757.1"/>
</dbReference>
<dbReference type="EMBL" id="CP016757">
    <property type="protein sequence ID" value="ANZ45494.1"/>
    <property type="molecule type" value="Genomic_DNA"/>
</dbReference>
<sequence length="295" mass="34254">MYVSMTGFSRSQMQTSWGTLSMEISSVNHRYQEISVRLPREFASWEPWFHQKLRKLFRRGKVQMRLEVLWAQSFKTGRVNREVLLSYCSELLELRRGLALPLALNVEQVASFPGVLDLPRFDDEEDSQSVEAVFDELLTNAAASWQKMRETEGAHLRDEVLSHLAELERLAAEIEERWLPTRDAAFAAMRARVSEALEKMGEKLEESRYMQEIVLLTDKWDVSEELARLKSHAAKFRSTGEDRESTGRKLDFIVQEMNREVNTLDSKVADADIRWLAVDAKACLERIREQIQNLE</sequence>
<dbReference type="GO" id="GO:0016787">
    <property type="term" value="F:hydrolase activity"/>
    <property type="evidence" value="ECO:0007669"/>
    <property type="project" value="UniProtKB-KW"/>
</dbReference>
<dbReference type="PANTHER" id="PTHR30636:SF3">
    <property type="entry name" value="UPF0701 PROTEIN YICC"/>
    <property type="match status" value="1"/>
</dbReference>
<dbReference type="GO" id="GO:0004521">
    <property type="term" value="F:RNA endonuclease activity"/>
    <property type="evidence" value="ECO:0007669"/>
    <property type="project" value="InterPro"/>
</dbReference>
<dbReference type="AlphaFoldDB" id="A0A1B2I6A3"/>